<dbReference type="EMBL" id="CABFNS010000824">
    <property type="protein sequence ID" value="VUC30765.1"/>
    <property type="molecule type" value="Genomic_DNA"/>
</dbReference>
<feature type="transmembrane region" description="Helical" evidence="6">
    <location>
        <begin position="300"/>
        <end position="324"/>
    </location>
</feature>
<evidence type="ECO:0000256" key="2">
    <source>
        <dbReference type="ARBA" id="ARBA00022692"/>
    </source>
</evidence>
<feature type="domain" description="Rhodopsin" evidence="7">
    <location>
        <begin position="95"/>
        <end position="332"/>
    </location>
</feature>
<evidence type="ECO:0000256" key="4">
    <source>
        <dbReference type="ARBA" id="ARBA00023136"/>
    </source>
</evidence>
<sequence>TGGKEKNRDTTQINKIALFCISSFYVSYDTSRAIGKRLAVAMDSMTGEQIQALANALPSLTPKGLGRAVEVVAILFGVISLIAVSLRIWVRSGFSVASARHWGIEDYMVLLGILPFIPAVVFAVLAARYGVGSHDVDIPSQLYLIRASEYQTYWEVLYFISSTIIKCAIGFTCVRVDSRRRVCVPLYVNMATIVIVAILALTFVFANCVPVAATWNPALGKCQDKISLQTVSYIVSVIQMVTDWACAIIPCFIVAGLQMSRRRKVSVIVILGIGVTASIATCIRMPYLKYYDTKKYPTEIGYHLGVISITSNLECSLGIIACSLPPLRKLFKFYYGSSSRDAQYKYKYTREQSENALGSSGPGIRLDSINKHDRPFHSAKVTASGFRELGTDDDDSSRKGIVRKTDIYVS</sequence>
<proteinExistence type="inferred from homology"/>
<feature type="transmembrane region" description="Helical" evidence="6">
    <location>
        <begin position="186"/>
        <end position="213"/>
    </location>
</feature>
<feature type="transmembrane region" description="Helical" evidence="6">
    <location>
        <begin position="267"/>
        <end position="288"/>
    </location>
</feature>
<gene>
    <name evidence="8" type="ORF">CLO192961_LOCUS294566</name>
</gene>
<evidence type="ECO:0000256" key="5">
    <source>
        <dbReference type="ARBA" id="ARBA00038359"/>
    </source>
</evidence>
<organism evidence="8 9">
    <name type="scientific">Bionectria ochroleuca</name>
    <name type="common">Gliocladium roseum</name>
    <dbReference type="NCBI Taxonomy" id="29856"/>
    <lineage>
        <taxon>Eukaryota</taxon>
        <taxon>Fungi</taxon>
        <taxon>Dikarya</taxon>
        <taxon>Ascomycota</taxon>
        <taxon>Pezizomycotina</taxon>
        <taxon>Sordariomycetes</taxon>
        <taxon>Hypocreomycetidae</taxon>
        <taxon>Hypocreales</taxon>
        <taxon>Bionectriaceae</taxon>
        <taxon>Clonostachys</taxon>
    </lineage>
</organism>
<evidence type="ECO:0000313" key="8">
    <source>
        <dbReference type="EMBL" id="VUC30765.1"/>
    </source>
</evidence>
<name>A0ABY6UID6_BIOOC</name>
<dbReference type="InterPro" id="IPR052337">
    <property type="entry name" value="SAT4-like"/>
</dbReference>
<feature type="transmembrane region" description="Helical" evidence="6">
    <location>
        <begin position="65"/>
        <end position="86"/>
    </location>
</feature>
<dbReference type="PANTHER" id="PTHR33048">
    <property type="entry name" value="PTH11-LIKE INTEGRAL MEMBRANE PROTEIN (AFU_ORTHOLOGUE AFUA_5G11245)"/>
    <property type="match status" value="1"/>
</dbReference>
<evidence type="ECO:0000313" key="9">
    <source>
        <dbReference type="Proteomes" id="UP000766486"/>
    </source>
</evidence>
<dbReference type="Pfam" id="PF20684">
    <property type="entry name" value="Fung_rhodopsin"/>
    <property type="match status" value="1"/>
</dbReference>
<comment type="similarity">
    <text evidence="5">Belongs to the SAT4 family.</text>
</comment>
<keyword evidence="2 6" id="KW-0812">Transmembrane</keyword>
<feature type="transmembrane region" description="Helical" evidence="6">
    <location>
        <begin position="233"/>
        <end position="255"/>
    </location>
</feature>
<comment type="caution">
    <text evidence="8">The sequence shown here is derived from an EMBL/GenBank/DDBJ whole genome shotgun (WGS) entry which is preliminary data.</text>
</comment>
<evidence type="ECO:0000256" key="6">
    <source>
        <dbReference type="SAM" id="Phobius"/>
    </source>
</evidence>
<dbReference type="PANTHER" id="PTHR33048:SF31">
    <property type="entry name" value="INTEGRAL MEMBRANE PROTEIN"/>
    <property type="match status" value="1"/>
</dbReference>
<keyword evidence="3 6" id="KW-1133">Transmembrane helix</keyword>
<feature type="non-terminal residue" evidence="8">
    <location>
        <position position="1"/>
    </location>
</feature>
<dbReference type="Proteomes" id="UP000766486">
    <property type="component" value="Unassembled WGS sequence"/>
</dbReference>
<keyword evidence="4 6" id="KW-0472">Membrane</keyword>
<dbReference type="InterPro" id="IPR049326">
    <property type="entry name" value="Rhodopsin_dom_fungi"/>
</dbReference>
<reference evidence="8 9" key="1">
    <citation type="submission" date="2019-06" db="EMBL/GenBank/DDBJ databases">
        <authorList>
            <person name="Broberg M."/>
        </authorList>
    </citation>
    <scope>NUCLEOTIDE SEQUENCE [LARGE SCALE GENOMIC DNA]</scope>
</reference>
<evidence type="ECO:0000256" key="1">
    <source>
        <dbReference type="ARBA" id="ARBA00004141"/>
    </source>
</evidence>
<feature type="transmembrane region" description="Helical" evidence="6">
    <location>
        <begin position="151"/>
        <end position="174"/>
    </location>
</feature>
<protein>
    <recommendedName>
        <fullName evidence="7">Rhodopsin domain-containing protein</fullName>
    </recommendedName>
</protein>
<feature type="transmembrane region" description="Helical" evidence="6">
    <location>
        <begin position="107"/>
        <end position="131"/>
    </location>
</feature>
<comment type="subcellular location">
    <subcellularLocation>
        <location evidence="1">Membrane</location>
        <topology evidence="1">Multi-pass membrane protein</topology>
    </subcellularLocation>
</comment>
<evidence type="ECO:0000256" key="3">
    <source>
        <dbReference type="ARBA" id="ARBA00022989"/>
    </source>
</evidence>
<evidence type="ECO:0000259" key="7">
    <source>
        <dbReference type="Pfam" id="PF20684"/>
    </source>
</evidence>
<accession>A0ABY6UID6</accession>
<keyword evidence="9" id="KW-1185">Reference proteome</keyword>